<accession>A0ACC5R8W8</accession>
<reference evidence="1" key="1">
    <citation type="submission" date="2021-01" db="EMBL/GenBank/DDBJ databases">
        <authorList>
            <person name="Sun Q."/>
        </authorList>
    </citation>
    <scope>NUCLEOTIDE SEQUENCE</scope>
    <source>
        <strain evidence="1">YIM B02566</strain>
    </source>
</reference>
<proteinExistence type="predicted"/>
<keyword evidence="2" id="KW-1185">Reference proteome</keyword>
<organism evidence="1 2">
    <name type="scientific">Taklimakanibacter albus</name>
    <dbReference type="NCBI Taxonomy" id="2800327"/>
    <lineage>
        <taxon>Bacteria</taxon>
        <taxon>Pseudomonadati</taxon>
        <taxon>Pseudomonadota</taxon>
        <taxon>Alphaproteobacteria</taxon>
        <taxon>Hyphomicrobiales</taxon>
        <taxon>Aestuariivirgaceae</taxon>
        <taxon>Taklimakanibacter</taxon>
    </lineage>
</organism>
<dbReference type="EMBL" id="JAENHL010000007">
    <property type="protein sequence ID" value="MBK1869098.1"/>
    <property type="molecule type" value="Genomic_DNA"/>
</dbReference>
<sequence length="174" mass="19348">MTIDLSLFTAEDISHELPELAKLLHDCVHAGASIGFIMPHSMEDAEGFWRDKVAGPVASGTRLLLVAKDGARIAGAVQLDYDTPANQPHRAEIRKLLVHPDFRRQGIAKRLMATIEDEARRLRRSLLTLDTRTGDTAEPLYAAIGYHTTGVIPGYCRDTHKDRLDSTTIMYKNL</sequence>
<evidence type="ECO:0000313" key="2">
    <source>
        <dbReference type="Proteomes" id="UP000616151"/>
    </source>
</evidence>
<gene>
    <name evidence="1" type="ORF">JHL16_22250</name>
</gene>
<name>A0ACC5R8W8_9HYPH</name>
<comment type="caution">
    <text evidence="1">The sequence shown here is derived from an EMBL/GenBank/DDBJ whole genome shotgun (WGS) entry which is preliminary data.</text>
</comment>
<dbReference type="Proteomes" id="UP000616151">
    <property type="component" value="Unassembled WGS sequence"/>
</dbReference>
<evidence type="ECO:0000313" key="1">
    <source>
        <dbReference type="EMBL" id="MBK1869098.1"/>
    </source>
</evidence>
<protein>
    <submittedName>
        <fullName evidence="1">GNAT family N-acetyltransferase</fullName>
    </submittedName>
</protein>